<dbReference type="GO" id="GO:0009898">
    <property type="term" value="C:cytoplasmic side of plasma membrane"/>
    <property type="evidence" value="ECO:0007669"/>
    <property type="project" value="UniProtKB-ARBA"/>
</dbReference>
<dbReference type="InterPro" id="IPR043202">
    <property type="entry name" value="Band-7_stomatin-like"/>
</dbReference>
<evidence type="ECO:0000259" key="8">
    <source>
        <dbReference type="SMART" id="SM00244"/>
    </source>
</evidence>
<evidence type="ECO:0000256" key="7">
    <source>
        <dbReference type="SAM" id="Phobius"/>
    </source>
</evidence>
<dbReference type="STRING" id="9838.ENSCDRP00005013852"/>
<sequence length="521" mass="57367">MGGHAWSLSCRNPEEIEKEGQAAAEKAVTKEEFQGEWTAPPPEFIATQPEVADWSEGVQVSSVPFQQFPTEDWCAQPVTEDWSAAPTAQAIEWLSSLTPGPHTAFYMIFTNHQAKRHHTFSDLRALCGTALAAPAALRMEKRARSSSREAHGRGGGSPNKEKKRSKAERGGGDRGRRDAGPERPALGRAGSREEPRAPAATVVDVDEVRGSGEEGTEVVALLESERPEEGTKSSSLGACEWLLVLTSLLFIIVTFPFSIWFCVKVVQEYERVIIFRLGHLLPGRAKGPGLFFFLPCLDTYHKVDLRLQTLEIPFHEVVTKDMFVMEVDAVCYYRLENASLLLCSLAHVSKAVQFLVQTTMKRLLAHRSLTEILLERKSIAQDVKVALDSVTCIWGIKVERTEIKDVRLPAGLQHSLAVEAEAQRQAKVRMIAAEGEKAASESLRMAAEILSGTPAAAQLRYLHTLQSLSTEKPPTVVLPLPFDLLNFLSSPSNRTQGGIPLPNPSKPVEPLNPKKKDSPML</sequence>
<keyword evidence="3 7" id="KW-0472">Membrane</keyword>
<evidence type="ECO:0000313" key="9">
    <source>
        <dbReference type="EMBL" id="KAB1260714.1"/>
    </source>
</evidence>
<organism evidence="9 10">
    <name type="scientific">Camelus dromedarius</name>
    <name type="common">Dromedary</name>
    <name type="synonym">Arabian camel</name>
    <dbReference type="NCBI Taxonomy" id="9838"/>
    <lineage>
        <taxon>Eukaryota</taxon>
        <taxon>Metazoa</taxon>
        <taxon>Chordata</taxon>
        <taxon>Craniata</taxon>
        <taxon>Vertebrata</taxon>
        <taxon>Euteleostomi</taxon>
        <taxon>Mammalia</taxon>
        <taxon>Eutheria</taxon>
        <taxon>Laurasiatheria</taxon>
        <taxon>Artiodactyla</taxon>
        <taxon>Tylopoda</taxon>
        <taxon>Camelidae</taxon>
        <taxon>Camelus</taxon>
    </lineage>
</organism>
<dbReference type="Pfam" id="PF16122">
    <property type="entry name" value="40S_SA_C"/>
    <property type="match status" value="1"/>
</dbReference>
<dbReference type="PRINTS" id="PR00721">
    <property type="entry name" value="STOMATIN"/>
</dbReference>
<name>A0A5N4CQN2_CAMDR</name>
<comment type="similarity">
    <text evidence="2">Belongs to the band 7/mec-2 family.</text>
</comment>
<dbReference type="SMART" id="SM00244">
    <property type="entry name" value="PHB"/>
    <property type="match status" value="1"/>
</dbReference>
<comment type="function">
    <text evidence="4">Plays a role in the regulation of glomerular permeability, acting probably as a linker between the plasma membrane and the cytoskeleton.</text>
</comment>
<dbReference type="InterPro" id="IPR032281">
    <property type="entry name" value="Ribosomal_uS2_C"/>
</dbReference>
<protein>
    <recommendedName>
        <fullName evidence="5">Podocin</fullName>
    </recommendedName>
</protein>
<dbReference type="InterPro" id="IPR001107">
    <property type="entry name" value="Band_7"/>
</dbReference>
<feature type="compositionally biased region" description="Basic and acidic residues" evidence="6">
    <location>
        <begin position="167"/>
        <end position="181"/>
    </location>
</feature>
<feature type="region of interest" description="Disordered" evidence="6">
    <location>
        <begin position="1"/>
        <end position="41"/>
    </location>
</feature>
<feature type="compositionally biased region" description="Basic and acidic residues" evidence="6">
    <location>
        <begin position="138"/>
        <end position="152"/>
    </location>
</feature>
<feature type="domain" description="Band 7" evidence="8">
    <location>
        <begin position="261"/>
        <end position="420"/>
    </location>
</feature>
<dbReference type="EMBL" id="JWIN03000021">
    <property type="protein sequence ID" value="KAB1260714.1"/>
    <property type="molecule type" value="Genomic_DNA"/>
</dbReference>
<evidence type="ECO:0000256" key="5">
    <source>
        <dbReference type="ARBA" id="ARBA00071670"/>
    </source>
</evidence>
<dbReference type="AlphaFoldDB" id="A0A5N4CQN2"/>
<feature type="compositionally biased region" description="Basic and acidic residues" evidence="6">
    <location>
        <begin position="512"/>
        <end position="521"/>
    </location>
</feature>
<dbReference type="SUPFAM" id="SSF117892">
    <property type="entry name" value="Band 7/SPFH domain"/>
    <property type="match status" value="1"/>
</dbReference>
<dbReference type="PANTHER" id="PTHR10264">
    <property type="entry name" value="BAND 7 PROTEIN-RELATED"/>
    <property type="match status" value="1"/>
</dbReference>
<dbReference type="Gene3D" id="6.10.250.2090">
    <property type="match status" value="1"/>
</dbReference>
<feature type="region of interest" description="Disordered" evidence="6">
    <location>
        <begin position="493"/>
        <end position="521"/>
    </location>
</feature>
<accession>A0A5N4CQN2</accession>
<dbReference type="PANTHER" id="PTHR10264:SF127">
    <property type="entry name" value="PODOCIN"/>
    <property type="match status" value="1"/>
</dbReference>
<feature type="region of interest" description="Disordered" evidence="6">
    <location>
        <begin position="138"/>
        <end position="211"/>
    </location>
</feature>
<comment type="subcellular location">
    <subcellularLocation>
        <location evidence="1">Membrane</location>
    </subcellularLocation>
</comment>
<dbReference type="FunFam" id="3.30.479.30:FF:000004">
    <property type="entry name" value="Putative membrane protease family, stomatin"/>
    <property type="match status" value="1"/>
</dbReference>
<comment type="caution">
    <text evidence="9">The sequence shown here is derived from an EMBL/GenBank/DDBJ whole genome shotgun (WGS) entry which is preliminary data.</text>
</comment>
<evidence type="ECO:0000256" key="4">
    <source>
        <dbReference type="ARBA" id="ARBA00053394"/>
    </source>
</evidence>
<dbReference type="InterPro" id="IPR036013">
    <property type="entry name" value="Band_7/SPFH_dom_sf"/>
</dbReference>
<keyword evidence="10" id="KW-1185">Reference proteome</keyword>
<keyword evidence="7" id="KW-1133">Transmembrane helix</keyword>
<evidence type="ECO:0000256" key="2">
    <source>
        <dbReference type="ARBA" id="ARBA00008164"/>
    </source>
</evidence>
<dbReference type="CDD" id="cd08827">
    <property type="entry name" value="SPFH_podocin"/>
    <property type="match status" value="1"/>
</dbReference>
<dbReference type="InterPro" id="IPR001972">
    <property type="entry name" value="Stomatin_HflK_fam"/>
</dbReference>
<dbReference type="Pfam" id="PF01145">
    <property type="entry name" value="Band_7"/>
    <property type="match status" value="1"/>
</dbReference>
<evidence type="ECO:0000313" key="10">
    <source>
        <dbReference type="Proteomes" id="UP000299084"/>
    </source>
</evidence>
<evidence type="ECO:0000256" key="6">
    <source>
        <dbReference type="SAM" id="MobiDB-lite"/>
    </source>
</evidence>
<evidence type="ECO:0000256" key="3">
    <source>
        <dbReference type="ARBA" id="ARBA00023136"/>
    </source>
</evidence>
<dbReference type="Gene3D" id="3.30.479.30">
    <property type="entry name" value="Band 7 domain"/>
    <property type="match status" value="1"/>
</dbReference>
<dbReference type="Proteomes" id="UP000299084">
    <property type="component" value="Unassembled WGS sequence"/>
</dbReference>
<gene>
    <name evidence="9" type="primary">Podocin</name>
    <name evidence="9" type="ORF">Cadr_000024293</name>
</gene>
<keyword evidence="7" id="KW-0812">Transmembrane</keyword>
<proteinExistence type="inferred from homology"/>
<feature type="transmembrane region" description="Helical" evidence="7">
    <location>
        <begin position="241"/>
        <end position="263"/>
    </location>
</feature>
<reference evidence="9 10" key="1">
    <citation type="journal article" date="2019" name="Mol. Ecol. Resour.">
        <title>Improving Illumina assemblies with Hi-C and long reads: an example with the North African dromedary.</title>
        <authorList>
            <person name="Elbers J.P."/>
            <person name="Rogers M.F."/>
            <person name="Perelman P.L."/>
            <person name="Proskuryakova A.A."/>
            <person name="Serdyukova N.A."/>
            <person name="Johnson W.E."/>
            <person name="Horin P."/>
            <person name="Corander J."/>
            <person name="Murphy D."/>
            <person name="Burger P.A."/>
        </authorList>
    </citation>
    <scope>NUCLEOTIDE SEQUENCE [LARGE SCALE GENOMIC DNA]</scope>
    <source>
        <strain evidence="9">Drom800</strain>
        <tissue evidence="9">Blood</tissue>
    </source>
</reference>
<evidence type="ECO:0000256" key="1">
    <source>
        <dbReference type="ARBA" id="ARBA00004370"/>
    </source>
</evidence>